<dbReference type="PANTHER" id="PTHR43784:SF2">
    <property type="entry name" value="GDSL-LIKE LIPASE_ACYLHYDROLASE, PUTATIVE (AFU_ORTHOLOGUE AFUA_2G00820)-RELATED"/>
    <property type="match status" value="1"/>
</dbReference>
<dbReference type="Proteomes" id="UP000468735">
    <property type="component" value="Unassembled WGS sequence"/>
</dbReference>
<accession>A0A6H9YBR4</accession>
<proteinExistence type="predicted"/>
<evidence type="ECO:0000313" key="2">
    <source>
        <dbReference type="EMBL" id="KAB2342455.1"/>
    </source>
</evidence>
<keyword evidence="2" id="KW-0378">Hydrolase</keyword>
<comment type="caution">
    <text evidence="2">The sequence shown here is derived from an EMBL/GenBank/DDBJ whole genome shotgun (WGS) entry which is preliminary data.</text>
</comment>
<dbReference type="AlphaFoldDB" id="A0A6H9YBR4"/>
<organism evidence="2 3">
    <name type="scientific">Actinomadura rudentiformis</name>
    <dbReference type="NCBI Taxonomy" id="359158"/>
    <lineage>
        <taxon>Bacteria</taxon>
        <taxon>Bacillati</taxon>
        <taxon>Actinomycetota</taxon>
        <taxon>Actinomycetes</taxon>
        <taxon>Streptosporangiales</taxon>
        <taxon>Thermomonosporaceae</taxon>
        <taxon>Actinomadura</taxon>
    </lineage>
</organism>
<reference evidence="2 3" key="1">
    <citation type="submission" date="2019-09" db="EMBL/GenBank/DDBJ databases">
        <title>Actinomadura physcomitrii sp. nov., a novel actinomycete isolated from moss [Physcomitrium sphaericum (Ludw) Fuernr].</title>
        <authorList>
            <person name="Zhuang X."/>
            <person name="Liu C."/>
        </authorList>
    </citation>
    <scope>NUCLEOTIDE SEQUENCE [LARGE SCALE GENOMIC DNA]</scope>
    <source>
        <strain evidence="2 3">HMC1</strain>
    </source>
</reference>
<dbReference type="SUPFAM" id="SSF52266">
    <property type="entry name" value="SGNH hydrolase"/>
    <property type="match status" value="1"/>
</dbReference>
<dbReference type="InterPro" id="IPR013830">
    <property type="entry name" value="SGNH_hydro"/>
</dbReference>
<protein>
    <submittedName>
        <fullName evidence="2">SGNH/GDSL hydrolase family protein</fullName>
    </submittedName>
</protein>
<dbReference type="Gene3D" id="3.40.50.1110">
    <property type="entry name" value="SGNH hydrolase"/>
    <property type="match status" value="1"/>
</dbReference>
<sequence>MTNPESVVPAAGDYSKEEADEYHLTPAEADRLLANAKWRRFAVMGDSLAEGLGEESPGYRSVTWSDRTRDALIRRMPDLAFLNVGLRDLIASEVREQQLARVLEFEPDLVALVAGGNDLFRKDFDPADVEAELDQIVGPLRAAGADVVMFALMNISAAIPEVAALKPNMELLNARIRAVAARHGALLVDMWNHPGCASRDMFSSDLMHSSMRGHALLGAETIRRLGVYLASG</sequence>
<dbReference type="InterPro" id="IPR036514">
    <property type="entry name" value="SGNH_hydro_sf"/>
</dbReference>
<evidence type="ECO:0000313" key="3">
    <source>
        <dbReference type="Proteomes" id="UP000468735"/>
    </source>
</evidence>
<dbReference type="PANTHER" id="PTHR43784">
    <property type="entry name" value="GDSL-LIKE LIPASE/ACYLHYDROLASE, PUTATIVE (AFU_ORTHOLOGUE AFUA_2G00820)-RELATED"/>
    <property type="match status" value="1"/>
</dbReference>
<dbReference type="CDD" id="cd01832">
    <property type="entry name" value="SGNH_hydrolase_like_1"/>
    <property type="match status" value="1"/>
</dbReference>
<dbReference type="GO" id="GO:0016787">
    <property type="term" value="F:hydrolase activity"/>
    <property type="evidence" value="ECO:0007669"/>
    <property type="project" value="UniProtKB-KW"/>
</dbReference>
<gene>
    <name evidence="2" type="ORF">F8566_38575</name>
</gene>
<dbReference type="InterPro" id="IPR053140">
    <property type="entry name" value="GDSL_Rv0518-like"/>
</dbReference>
<keyword evidence="3" id="KW-1185">Reference proteome</keyword>
<feature type="domain" description="SGNH hydrolase-type esterase" evidence="1">
    <location>
        <begin position="43"/>
        <end position="216"/>
    </location>
</feature>
<dbReference type="OrthoDB" id="3474033at2"/>
<dbReference type="RefSeq" id="WP_151567234.1">
    <property type="nucleotide sequence ID" value="NZ_WBMT01000022.1"/>
</dbReference>
<dbReference type="EMBL" id="WBMT01000022">
    <property type="protein sequence ID" value="KAB2342455.1"/>
    <property type="molecule type" value="Genomic_DNA"/>
</dbReference>
<name>A0A6H9YBR4_9ACTN</name>
<dbReference type="Pfam" id="PF13472">
    <property type="entry name" value="Lipase_GDSL_2"/>
    <property type="match status" value="1"/>
</dbReference>
<evidence type="ECO:0000259" key="1">
    <source>
        <dbReference type="Pfam" id="PF13472"/>
    </source>
</evidence>